<dbReference type="EMBL" id="OA917342">
    <property type="protein sequence ID" value="CAD7285994.1"/>
    <property type="molecule type" value="Genomic_DNA"/>
</dbReference>
<name>A0A7R9GMJ0_9CRUS</name>
<evidence type="ECO:0000313" key="1">
    <source>
        <dbReference type="EMBL" id="CAD7285994.1"/>
    </source>
</evidence>
<sequence length="30" mass="3717">MMEQWQWVWLLIICMGIVDPLDQFRTVLDH</sequence>
<dbReference type="EMBL" id="CAJPEX010035305">
    <property type="protein sequence ID" value="CAG0926146.1"/>
    <property type="molecule type" value="Genomic_DNA"/>
</dbReference>
<dbReference type="AlphaFoldDB" id="A0A7R9GMJ0"/>
<reference evidence="1" key="1">
    <citation type="submission" date="2020-11" db="EMBL/GenBank/DDBJ databases">
        <authorList>
            <person name="Tran Van P."/>
        </authorList>
    </citation>
    <scope>NUCLEOTIDE SEQUENCE</scope>
</reference>
<keyword evidence="2" id="KW-1185">Reference proteome</keyword>
<evidence type="ECO:0000313" key="2">
    <source>
        <dbReference type="Proteomes" id="UP000678499"/>
    </source>
</evidence>
<accession>A0A7R9GMJ0</accession>
<organism evidence="1">
    <name type="scientific">Notodromas monacha</name>
    <dbReference type="NCBI Taxonomy" id="399045"/>
    <lineage>
        <taxon>Eukaryota</taxon>
        <taxon>Metazoa</taxon>
        <taxon>Ecdysozoa</taxon>
        <taxon>Arthropoda</taxon>
        <taxon>Crustacea</taxon>
        <taxon>Oligostraca</taxon>
        <taxon>Ostracoda</taxon>
        <taxon>Podocopa</taxon>
        <taxon>Podocopida</taxon>
        <taxon>Cypridocopina</taxon>
        <taxon>Cypridoidea</taxon>
        <taxon>Cyprididae</taxon>
        <taxon>Notodromas</taxon>
    </lineage>
</organism>
<dbReference type="Proteomes" id="UP000678499">
    <property type="component" value="Unassembled WGS sequence"/>
</dbReference>
<protein>
    <submittedName>
        <fullName evidence="1">Uncharacterized protein</fullName>
    </submittedName>
</protein>
<gene>
    <name evidence="1" type="ORF">NMOB1V02_LOCUS13596</name>
</gene>
<proteinExistence type="predicted"/>